<dbReference type="PANTHER" id="PTHR46388:SF2">
    <property type="entry name" value="NHL REPEAT-CONTAINING PROTEIN 2"/>
    <property type="match status" value="1"/>
</dbReference>
<dbReference type="InterPro" id="IPR001258">
    <property type="entry name" value="NHL_repeat"/>
</dbReference>
<dbReference type="InterPro" id="IPR013783">
    <property type="entry name" value="Ig-like_fold"/>
</dbReference>
<proteinExistence type="predicted"/>
<organism evidence="8 9">
    <name type="scientific">Bryocella elongata</name>
    <dbReference type="NCBI Taxonomy" id="863522"/>
    <lineage>
        <taxon>Bacteria</taxon>
        <taxon>Pseudomonadati</taxon>
        <taxon>Acidobacteriota</taxon>
        <taxon>Terriglobia</taxon>
        <taxon>Terriglobales</taxon>
        <taxon>Acidobacteriaceae</taxon>
        <taxon>Bryocella</taxon>
    </lineage>
</organism>
<protein>
    <submittedName>
        <fullName evidence="8">NHL repeat-containing protein</fullName>
    </submittedName>
</protein>
<dbReference type="PANTHER" id="PTHR46388">
    <property type="entry name" value="NHL REPEAT-CONTAINING PROTEIN 2"/>
    <property type="match status" value="1"/>
</dbReference>
<keyword evidence="3" id="KW-0472">Membrane</keyword>
<feature type="domain" description="Bacterial Ig-like" evidence="5">
    <location>
        <begin position="552"/>
        <end position="631"/>
    </location>
</feature>
<dbReference type="InterPro" id="IPR032109">
    <property type="entry name" value="Big_3_5"/>
</dbReference>
<dbReference type="PROSITE" id="PS51125">
    <property type="entry name" value="NHL"/>
    <property type="match status" value="1"/>
</dbReference>
<dbReference type="Proteomes" id="UP000236728">
    <property type="component" value="Unassembled WGS sequence"/>
</dbReference>
<dbReference type="Gene3D" id="2.60.40.10">
    <property type="entry name" value="Immunoglobulins"/>
    <property type="match status" value="2"/>
</dbReference>
<evidence type="ECO:0000313" key="9">
    <source>
        <dbReference type="Proteomes" id="UP000236728"/>
    </source>
</evidence>
<feature type="domain" description="Teneurin NHL" evidence="7">
    <location>
        <begin position="248"/>
        <end position="300"/>
    </location>
</feature>
<keyword evidence="1" id="KW-0677">Repeat</keyword>
<feature type="transmembrane region" description="Helical" evidence="3">
    <location>
        <begin position="741"/>
        <end position="761"/>
    </location>
</feature>
<evidence type="ECO:0000259" key="5">
    <source>
        <dbReference type="Pfam" id="PF16640"/>
    </source>
</evidence>
<name>A0A1H5UJR5_9BACT</name>
<keyword evidence="9" id="KW-1185">Reference proteome</keyword>
<dbReference type="SUPFAM" id="SSF63829">
    <property type="entry name" value="Calcium-dependent phosphotriesterase"/>
    <property type="match status" value="1"/>
</dbReference>
<feature type="domain" description="Bacterial Ig-like" evidence="5">
    <location>
        <begin position="373"/>
        <end position="455"/>
    </location>
</feature>
<evidence type="ECO:0000313" key="8">
    <source>
        <dbReference type="EMBL" id="SEF74497.1"/>
    </source>
</evidence>
<accession>A0A1H5UJR5</accession>
<dbReference type="Pfam" id="PF25021">
    <property type="entry name" value="TEN_NHL"/>
    <property type="match status" value="2"/>
</dbReference>
<evidence type="ECO:0000259" key="6">
    <source>
        <dbReference type="Pfam" id="PF18676"/>
    </source>
</evidence>
<dbReference type="EMBL" id="FNVA01000001">
    <property type="protein sequence ID" value="SEF74497.1"/>
    <property type="molecule type" value="Genomic_DNA"/>
</dbReference>
<evidence type="ECO:0000256" key="3">
    <source>
        <dbReference type="SAM" id="Phobius"/>
    </source>
</evidence>
<feature type="domain" description="Teneurin NHL" evidence="7">
    <location>
        <begin position="192"/>
        <end position="242"/>
    </location>
</feature>
<keyword evidence="3" id="KW-1133">Transmembrane helix</keyword>
<sequence>MAVSWLRRVRGHRWLCCLLTMVCAVARSSCAQSTAMPLRPAAVAYDAAGNAYFADTDRNQVYESTLGGTLLVVAGNGSQGFAGDGGPATSAALNAPQGVAIGPAGEMYIADTGNQRIRVVQLGTISTFAGNGVRGFAGDGGSAIAASLALPTALALDSKGALLVCDTGNQRVRRISNGIVATVAGNGTQGFAGDGASATGAELDGPQGVATSIDGRIFIADSRNHRIRVIDGNGNITTLAGTGARGYSGDGSAATAAQLNLPRGLVLTSSGVLVFADSDNRRIRAISPDGVITTLIGSGTQGASVEGTTSLSAWLNAPRAVALSSLGEVTFADTANRSIQLQAQTQVQTQASDGVFTAAALVPARTSTVALTGPQSAVYGQWSGQVSVSGGASTPLGAVSLSEAGITLSTGSLTPGSANFDLTGLSVGRHALIASYAGDVVNPAASSSLQTVNITTAALLATANAVSMLYGEPVPLLGGTLTGVLAQDSGNVAVSFGTMATTLSPVGSYPITASLSGSAAANYTVSLSPSSGTLTVAQAPSFTNLPAQASGSYAGEPFVLHAIVGSTTSGTPTGTVSFLDAGATVAQAALVAGIASASYATATAGTHTFTASYSGDSNFLGSTSAAQSIVISAVPDFTVSSAGATLQTVPAGSSATYSLLVGAQPAPFSGVVAMSITGLPTGAVATFSPPAIVPGASNVGVTLTITTPVHAELVRPHPLPAPLYATALAPLLLFRRRRARLPLLGFALACLVSVLVASLGGCGARTVAPATSSSTSATYTLIVTGTGTNVAGQVITHSLPLTLVVD</sequence>
<feature type="signal peptide" evidence="4">
    <location>
        <begin position="1"/>
        <end position="31"/>
    </location>
</feature>
<evidence type="ECO:0000256" key="1">
    <source>
        <dbReference type="ARBA" id="ARBA00022737"/>
    </source>
</evidence>
<dbReference type="InterPro" id="IPR056822">
    <property type="entry name" value="TEN_NHL"/>
</dbReference>
<dbReference type="RefSeq" id="WP_146072017.1">
    <property type="nucleotide sequence ID" value="NZ_FNVA01000001.1"/>
</dbReference>
<dbReference type="Pfam" id="PF18676">
    <property type="entry name" value="MBG_2"/>
    <property type="match status" value="1"/>
</dbReference>
<evidence type="ECO:0000256" key="4">
    <source>
        <dbReference type="SAM" id="SignalP"/>
    </source>
</evidence>
<dbReference type="OrthoDB" id="128282at2"/>
<feature type="chain" id="PRO_5009286289" evidence="4">
    <location>
        <begin position="32"/>
        <end position="806"/>
    </location>
</feature>
<dbReference type="Gene3D" id="2.120.10.30">
    <property type="entry name" value="TolB, C-terminal domain"/>
    <property type="match status" value="2"/>
</dbReference>
<keyword evidence="4" id="KW-0732">Signal</keyword>
<evidence type="ECO:0000256" key="2">
    <source>
        <dbReference type="PROSITE-ProRule" id="PRU00504"/>
    </source>
</evidence>
<feature type="repeat" description="NHL" evidence="2">
    <location>
        <begin position="198"/>
        <end position="233"/>
    </location>
</feature>
<gene>
    <name evidence="8" type="ORF">SAMN05421819_1032</name>
</gene>
<dbReference type="AlphaFoldDB" id="A0A1H5UJR5"/>
<evidence type="ECO:0000259" key="7">
    <source>
        <dbReference type="Pfam" id="PF25021"/>
    </source>
</evidence>
<keyword evidence="3" id="KW-0812">Transmembrane</keyword>
<dbReference type="InterPro" id="IPR041286">
    <property type="entry name" value="MBG_2"/>
</dbReference>
<dbReference type="Pfam" id="PF01436">
    <property type="entry name" value="NHL"/>
    <property type="match status" value="1"/>
</dbReference>
<dbReference type="Pfam" id="PF16640">
    <property type="entry name" value="Big_3_5"/>
    <property type="match status" value="2"/>
</dbReference>
<feature type="domain" description="MBG" evidence="6">
    <location>
        <begin position="461"/>
        <end position="535"/>
    </location>
</feature>
<dbReference type="InterPro" id="IPR011042">
    <property type="entry name" value="6-blade_b-propeller_TolB-like"/>
</dbReference>
<reference evidence="8 9" key="1">
    <citation type="submission" date="2016-10" db="EMBL/GenBank/DDBJ databases">
        <authorList>
            <person name="de Groot N.N."/>
        </authorList>
    </citation>
    <scope>NUCLEOTIDE SEQUENCE [LARGE SCALE GENOMIC DNA]</scope>
    <source>
        <strain evidence="8 9">DSM 22489</strain>
    </source>
</reference>